<evidence type="ECO:0000256" key="6">
    <source>
        <dbReference type="ARBA" id="ARBA00025321"/>
    </source>
</evidence>
<evidence type="ECO:0000313" key="8">
    <source>
        <dbReference type="EMBL" id="ENN94410.1"/>
    </source>
</evidence>
<reference evidence="8 9" key="1">
    <citation type="journal article" date="2013" name="PLoS Genet.">
        <title>A gene transfer agent and a dynamic repertoire of secretion systems hold the keys to the explosive radiation of the emerging pathogen Bartonella.</title>
        <authorList>
            <person name="Guy L."/>
            <person name="Nystedt B."/>
            <person name="Toft C."/>
            <person name="Zaremba-Niedzwiedzka K."/>
            <person name="Berglund E.C."/>
            <person name="Granberg F."/>
            <person name="Naslund K."/>
            <person name="Eriksson A.S."/>
            <person name="Andersson S.G."/>
        </authorList>
    </citation>
    <scope>NUCLEOTIDE SEQUENCE [LARGE SCALE GENOMIC DNA]</scope>
    <source>
        <strain evidence="8">Tweed</strain>
    </source>
</reference>
<keyword evidence="5" id="KW-0430">Lectin</keyword>
<dbReference type="GO" id="GO:0016020">
    <property type="term" value="C:membrane"/>
    <property type="evidence" value="ECO:0007669"/>
    <property type="project" value="UniProtKB-SubCell"/>
</dbReference>
<dbReference type="GO" id="GO:0030246">
    <property type="term" value="F:carbohydrate binding"/>
    <property type="evidence" value="ECO:0007669"/>
    <property type="project" value="UniProtKB-KW"/>
</dbReference>
<dbReference type="EMBL" id="AGWD01000016">
    <property type="protein sequence ID" value="ENN94410.1"/>
    <property type="molecule type" value="Genomic_DNA"/>
</dbReference>
<protein>
    <recommendedName>
        <fullName evidence="3">Lectin-like protein BA14k</fullName>
    </recommendedName>
</protein>
<evidence type="ECO:0000256" key="3">
    <source>
        <dbReference type="ARBA" id="ARBA00020552"/>
    </source>
</evidence>
<evidence type="ECO:0000256" key="7">
    <source>
        <dbReference type="SAM" id="MobiDB-lite"/>
    </source>
</evidence>
<dbReference type="RefSeq" id="WP_010705470.1">
    <property type="nucleotide sequence ID" value="NZ_KB915634.1"/>
</dbReference>
<comment type="similarity">
    <text evidence="2">Belongs to the BA14k family.</text>
</comment>
<evidence type="ECO:0000256" key="5">
    <source>
        <dbReference type="ARBA" id="ARBA00022734"/>
    </source>
</evidence>
<dbReference type="Pfam" id="PF07886">
    <property type="entry name" value="BA14K"/>
    <property type="match status" value="1"/>
</dbReference>
<feature type="compositionally biased region" description="Low complexity" evidence="7">
    <location>
        <begin position="67"/>
        <end position="80"/>
    </location>
</feature>
<gene>
    <name evidence="8" type="ORF">BVtw_11630</name>
</gene>
<evidence type="ECO:0000256" key="1">
    <source>
        <dbReference type="ARBA" id="ARBA00004167"/>
    </source>
</evidence>
<organism evidence="8 9">
    <name type="scientific">Bartonella vinsonii subsp. berkhoffii str. Tweed</name>
    <dbReference type="NCBI Taxonomy" id="1094502"/>
    <lineage>
        <taxon>Bacteria</taxon>
        <taxon>Pseudomonadati</taxon>
        <taxon>Pseudomonadota</taxon>
        <taxon>Alphaproteobacteria</taxon>
        <taxon>Hyphomicrobiales</taxon>
        <taxon>Bartonellaceae</taxon>
        <taxon>Bartonella</taxon>
    </lineage>
</organism>
<dbReference type="AlphaFoldDB" id="N6VKH7"/>
<proteinExistence type="inferred from homology"/>
<dbReference type="HOGENOM" id="CLU_095224_0_0_5"/>
<evidence type="ECO:0000313" key="9">
    <source>
        <dbReference type="Proteomes" id="UP000014011"/>
    </source>
</evidence>
<dbReference type="InterPro" id="IPR012413">
    <property type="entry name" value="BA14K"/>
</dbReference>
<dbReference type="Proteomes" id="UP000014011">
    <property type="component" value="Unassembled WGS sequence"/>
</dbReference>
<evidence type="ECO:0000256" key="4">
    <source>
        <dbReference type="ARBA" id="ARBA00022475"/>
    </source>
</evidence>
<keyword evidence="4" id="KW-0472">Membrane</keyword>
<feature type="region of interest" description="Disordered" evidence="7">
    <location>
        <begin position="64"/>
        <end position="100"/>
    </location>
</feature>
<name>N6VKH7_BARVB</name>
<comment type="subcellular location">
    <subcellularLocation>
        <location evidence="1">Membrane</location>
        <topology evidence="1">Single-pass membrane protein</topology>
    </subcellularLocation>
</comment>
<accession>N6VKH7</accession>
<keyword evidence="4" id="KW-1003">Cell membrane</keyword>
<comment type="caution">
    <text evidence="8">The sequence shown here is derived from an EMBL/GenBank/DDBJ whole genome shotgun (WGS) entry which is preliminary data.</text>
</comment>
<sequence length="241" mass="27445">MQKVIRLTVLSAVSTASVLTPLETTLADKSWTHSDHISREIDRRMQSVNKKIDDTMRNMRVGTHFPSHNSSIRSNHSSSHTAFTKYHPSHSSERHHHHHNVDHRRTEHSHHHIESKTHRYVERHTTTNRNIHVNSGNSGDALAVGILGLATAAVLGKALKKPEQPQIIYQAQPQNQIIYQKGPKNQVVYKVQPPVQNPPLNQSSKAKWLEYCTKKYRSFNPKTGTFRGYDGLDHPCYAPVD</sequence>
<dbReference type="PATRIC" id="fig|1094502.3.peg.1348"/>
<evidence type="ECO:0000256" key="2">
    <source>
        <dbReference type="ARBA" id="ARBA00010270"/>
    </source>
</evidence>
<comment type="function">
    <text evidence="6">Has immunoglobulin-binding and hemagglutination properties, and can bind to mannose. Essential for virulence. May be involved in LPS biosynthesis or polysaccharide transport.</text>
</comment>